<protein>
    <submittedName>
        <fullName evidence="2">Glycosyltransferase involved in cell wall biosynthesis</fullName>
    </submittedName>
</protein>
<dbReference type="Gene3D" id="3.40.50.2000">
    <property type="entry name" value="Glycogen Phosphorylase B"/>
    <property type="match status" value="1"/>
</dbReference>
<dbReference type="RefSeq" id="WP_133475456.1">
    <property type="nucleotide sequence ID" value="NZ_SNWP01000013.1"/>
</dbReference>
<dbReference type="SUPFAM" id="SSF53756">
    <property type="entry name" value="UDP-Glycosyltransferase/glycogen phosphorylase"/>
    <property type="match status" value="1"/>
</dbReference>
<gene>
    <name evidence="2" type="ORF">BC659_2882</name>
</gene>
<dbReference type="Proteomes" id="UP000295741">
    <property type="component" value="Unassembled WGS sequence"/>
</dbReference>
<accession>A0A4R6IS89</accession>
<sequence length="408" mass="46185">MKIAFVSPFPPSQVTLNEYGYHLIRSFTGKKEVEAIQVLTNHLPDNTAYNRYATEGIEMIPCWTFNSWFSAFQITRQLKKLKPDIVIMNLQFMTFGEGKIPAALGLLTPWFCKQMGLPNIVILHNITETVKLDTIGMAGNKWKEKLFLWIGKQLTKFILQADLVGLTISQYVDIIRKKYKADNVVLLPHGNFELPQRTYLPDYPELINLMAFGKFGTYKKIEVLLDALKLLQKKYPLQSFKVTIAGTDNPNVKGYLSSVKERYSDLGNIEFTGYVPEENVEAIFKAATFVIFPYTTTTGSSGILHQAGSYARACILPKIDDLKRVVEEEGYGGAYFQTDDAQSMADAISYLMEHPEERKKIESMNYAAAKGLPMNELAEWYLGHAQQLINQKQPTSITHGKKYNTAIA</sequence>
<keyword evidence="1 2" id="KW-0808">Transferase</keyword>
<organism evidence="2 3">
    <name type="scientific">Sediminibacterium goheungense</name>
    <dbReference type="NCBI Taxonomy" id="1086393"/>
    <lineage>
        <taxon>Bacteria</taxon>
        <taxon>Pseudomonadati</taxon>
        <taxon>Bacteroidota</taxon>
        <taxon>Chitinophagia</taxon>
        <taxon>Chitinophagales</taxon>
        <taxon>Chitinophagaceae</taxon>
        <taxon>Sediminibacterium</taxon>
    </lineage>
</organism>
<evidence type="ECO:0000256" key="1">
    <source>
        <dbReference type="ARBA" id="ARBA00022679"/>
    </source>
</evidence>
<name>A0A4R6IS89_9BACT</name>
<dbReference type="PANTHER" id="PTHR46401">
    <property type="entry name" value="GLYCOSYLTRANSFERASE WBBK-RELATED"/>
    <property type="match status" value="1"/>
</dbReference>
<dbReference type="AlphaFoldDB" id="A0A4R6IS89"/>
<dbReference type="GO" id="GO:0016757">
    <property type="term" value="F:glycosyltransferase activity"/>
    <property type="evidence" value="ECO:0007669"/>
    <property type="project" value="TreeGrafter"/>
</dbReference>
<comment type="caution">
    <text evidence="2">The sequence shown here is derived from an EMBL/GenBank/DDBJ whole genome shotgun (WGS) entry which is preliminary data.</text>
</comment>
<dbReference type="Pfam" id="PF13692">
    <property type="entry name" value="Glyco_trans_1_4"/>
    <property type="match status" value="1"/>
</dbReference>
<reference evidence="2 3" key="1">
    <citation type="submission" date="2019-03" db="EMBL/GenBank/DDBJ databases">
        <title>Genomic Encyclopedia of Archaeal and Bacterial Type Strains, Phase II (KMG-II): from individual species to whole genera.</title>
        <authorList>
            <person name="Goeker M."/>
        </authorList>
    </citation>
    <scope>NUCLEOTIDE SEQUENCE [LARGE SCALE GENOMIC DNA]</scope>
    <source>
        <strain evidence="2 3">DSM 28323</strain>
    </source>
</reference>
<dbReference type="PANTHER" id="PTHR46401:SF2">
    <property type="entry name" value="GLYCOSYLTRANSFERASE WBBK-RELATED"/>
    <property type="match status" value="1"/>
</dbReference>
<dbReference type="EMBL" id="SNWP01000013">
    <property type="protein sequence ID" value="TDO25342.1"/>
    <property type="molecule type" value="Genomic_DNA"/>
</dbReference>
<keyword evidence="3" id="KW-1185">Reference proteome</keyword>
<dbReference type="OrthoDB" id="9765330at2"/>
<evidence type="ECO:0000313" key="3">
    <source>
        <dbReference type="Proteomes" id="UP000295741"/>
    </source>
</evidence>
<evidence type="ECO:0000313" key="2">
    <source>
        <dbReference type="EMBL" id="TDO25342.1"/>
    </source>
</evidence>
<proteinExistence type="predicted"/>